<feature type="domain" description="ABM" evidence="1">
    <location>
        <begin position="5"/>
        <end position="97"/>
    </location>
</feature>
<reference evidence="3" key="1">
    <citation type="submission" date="2018-07" db="EMBL/GenBank/DDBJ databases">
        <authorList>
            <person name="Kim H."/>
        </authorList>
    </citation>
    <scope>NUCLEOTIDE SEQUENCE [LARGE SCALE GENOMIC DNA]</scope>
    <source>
        <strain evidence="3">F02</strain>
    </source>
</reference>
<dbReference type="OrthoDB" id="9812192at2"/>
<dbReference type="Gene3D" id="3.30.70.100">
    <property type="match status" value="1"/>
</dbReference>
<dbReference type="AlphaFoldDB" id="A0A345D7S6"/>
<dbReference type="EMBL" id="CP031124">
    <property type="protein sequence ID" value="AXF84414.1"/>
    <property type="molecule type" value="Genomic_DNA"/>
</dbReference>
<gene>
    <name evidence="2" type="ORF">DTO96_100117</name>
</gene>
<evidence type="ECO:0000313" key="2">
    <source>
        <dbReference type="EMBL" id="AXF84414.1"/>
    </source>
</evidence>
<dbReference type="KEGG" id="hyf:DTO96_100117"/>
<dbReference type="GO" id="GO:0004497">
    <property type="term" value="F:monooxygenase activity"/>
    <property type="evidence" value="ECO:0007669"/>
    <property type="project" value="UniProtKB-KW"/>
</dbReference>
<dbReference type="InterPro" id="IPR007138">
    <property type="entry name" value="ABM_dom"/>
</dbReference>
<evidence type="ECO:0000259" key="1">
    <source>
        <dbReference type="PROSITE" id="PS51725"/>
    </source>
</evidence>
<dbReference type="PANTHER" id="PTHR33336">
    <property type="entry name" value="QUINOL MONOOXYGENASE YGIN-RELATED"/>
    <property type="match status" value="1"/>
</dbReference>
<dbReference type="InterPro" id="IPR011008">
    <property type="entry name" value="Dimeric_a/b-barrel"/>
</dbReference>
<sequence>MSTVIHVLAQFKVQPEHIETARNIFAKLIQHTQQEEGCLSYMLLNATQDSSSFTFVERWASEDALKKHEGAAHLIEAVSNIGSLLVQAPDVQTYREV</sequence>
<dbReference type="Proteomes" id="UP000252182">
    <property type="component" value="Chromosome"/>
</dbReference>
<dbReference type="SUPFAM" id="SSF54909">
    <property type="entry name" value="Dimeric alpha+beta barrel"/>
    <property type="match status" value="1"/>
</dbReference>
<name>A0A345D7S6_9BURK</name>
<proteinExistence type="predicted"/>
<evidence type="ECO:0000313" key="3">
    <source>
        <dbReference type="Proteomes" id="UP000252182"/>
    </source>
</evidence>
<dbReference type="PANTHER" id="PTHR33336:SF15">
    <property type="entry name" value="ABM DOMAIN-CONTAINING PROTEIN"/>
    <property type="match status" value="1"/>
</dbReference>
<keyword evidence="3" id="KW-1185">Reference proteome</keyword>
<dbReference type="PROSITE" id="PS51725">
    <property type="entry name" value="ABM"/>
    <property type="match status" value="1"/>
</dbReference>
<keyword evidence="2" id="KW-0560">Oxidoreductase</keyword>
<dbReference type="EC" id="1.-.-.-" evidence="2"/>
<protein>
    <submittedName>
        <fullName evidence="2">Monooxygenase</fullName>
        <ecNumber evidence="2">1.-.-.-</ecNumber>
    </submittedName>
</protein>
<accession>A0A345D7S6</accession>
<organism evidence="2 3">
    <name type="scientific">Ephemeroptericola cinctiostellae</name>
    <dbReference type="NCBI Taxonomy" id="2268024"/>
    <lineage>
        <taxon>Bacteria</taxon>
        <taxon>Pseudomonadati</taxon>
        <taxon>Pseudomonadota</taxon>
        <taxon>Betaproteobacteria</taxon>
        <taxon>Burkholderiales</taxon>
        <taxon>Burkholderiaceae</taxon>
        <taxon>Ephemeroptericola</taxon>
    </lineage>
</organism>
<keyword evidence="2" id="KW-0503">Monooxygenase</keyword>
<dbReference type="Pfam" id="PF03992">
    <property type="entry name" value="ABM"/>
    <property type="match status" value="1"/>
</dbReference>
<dbReference type="InterPro" id="IPR050744">
    <property type="entry name" value="AI-2_Isomerase_LsrG"/>
</dbReference>
<dbReference type="RefSeq" id="WP_114561721.1">
    <property type="nucleotide sequence ID" value="NZ_CP031124.1"/>
</dbReference>